<dbReference type="EMBL" id="AGUE01000309">
    <property type="protein sequence ID" value="EHK95988.1"/>
    <property type="molecule type" value="Genomic_DNA"/>
</dbReference>
<keyword evidence="2" id="KW-1185">Reference proteome</keyword>
<name>H0EZQ6_GLAL7</name>
<evidence type="ECO:0000313" key="1">
    <source>
        <dbReference type="EMBL" id="EHK95988.1"/>
    </source>
</evidence>
<proteinExistence type="predicted"/>
<dbReference type="HOGENOM" id="CLU_3279612_0_0_1"/>
<evidence type="ECO:0000313" key="2">
    <source>
        <dbReference type="Proteomes" id="UP000005446"/>
    </source>
</evidence>
<dbReference type="AlphaFoldDB" id="H0EZQ6"/>
<reference evidence="1 2" key="1">
    <citation type="journal article" date="2012" name="Eukaryot. Cell">
        <title>Genome sequence of the fungus Glarea lozoyensis: the first genome sequence of a species from the Helotiaceae family.</title>
        <authorList>
            <person name="Youssar L."/>
            <person name="Gruening B.A."/>
            <person name="Erxleben A."/>
            <person name="Guenther S."/>
            <person name="Huettel W."/>
        </authorList>
    </citation>
    <scope>NUCLEOTIDE SEQUENCE [LARGE SCALE GENOMIC DNA]</scope>
    <source>
        <strain evidence="2">ATCC 74030 / MF5533</strain>
    </source>
</reference>
<sequence>MTNFFDALPKLGVEKCMEVETQQGINLANATSAIQSLEHFV</sequence>
<gene>
    <name evidence="1" type="ORF">M7I_8333</name>
</gene>
<organism evidence="1 2">
    <name type="scientific">Glarea lozoyensis (strain ATCC 74030 / MF5533)</name>
    <dbReference type="NCBI Taxonomy" id="1104152"/>
    <lineage>
        <taxon>Eukaryota</taxon>
        <taxon>Fungi</taxon>
        <taxon>Dikarya</taxon>
        <taxon>Ascomycota</taxon>
        <taxon>Pezizomycotina</taxon>
        <taxon>Leotiomycetes</taxon>
        <taxon>Helotiales</taxon>
        <taxon>Helotiaceae</taxon>
        <taxon>Glarea</taxon>
    </lineage>
</organism>
<protein>
    <submittedName>
        <fullName evidence="1">Uncharacterized protein</fullName>
    </submittedName>
</protein>
<dbReference type="InParanoid" id="H0EZQ6"/>
<comment type="caution">
    <text evidence="1">The sequence shown here is derived from an EMBL/GenBank/DDBJ whole genome shotgun (WGS) entry which is preliminary data.</text>
</comment>
<dbReference type="Proteomes" id="UP000005446">
    <property type="component" value="Unassembled WGS sequence"/>
</dbReference>
<accession>H0EZQ6</accession>